<proteinExistence type="predicted"/>
<reference evidence="1 2" key="1">
    <citation type="submission" date="2016-10" db="EMBL/GenBank/DDBJ databases">
        <authorList>
            <person name="Varghese N."/>
            <person name="Submissions S."/>
        </authorList>
    </citation>
    <scope>NUCLEOTIDE SEQUENCE [LARGE SCALE GENOMIC DNA]</scope>
    <source>
        <strain evidence="1 2">DSM 29073</strain>
    </source>
</reference>
<evidence type="ECO:0000313" key="1">
    <source>
        <dbReference type="EMBL" id="SEG28159.1"/>
    </source>
</evidence>
<evidence type="ECO:0000313" key="2">
    <source>
        <dbReference type="Proteomes" id="UP000236725"/>
    </source>
</evidence>
<keyword evidence="2" id="KW-1185">Reference proteome</keyword>
<accession>A0A8G2BZ41</accession>
<dbReference type="InterPro" id="IPR025368">
    <property type="entry name" value="DUF4272"/>
</dbReference>
<comment type="caution">
    <text evidence="1">The sequence shown here is derived from an EMBL/GenBank/DDBJ whole genome shotgun (WGS) entry which is preliminary data.</text>
</comment>
<gene>
    <name evidence="1" type="ORF">SAMN05444001_12712</name>
</gene>
<protein>
    <recommendedName>
        <fullName evidence="3">DUF4272 domain-containing protein</fullName>
    </recommendedName>
</protein>
<dbReference type="AlphaFoldDB" id="A0A8G2BZ41"/>
<name>A0A8G2BZ41_9BACT</name>
<organism evidence="1 2">
    <name type="scientific">Parabacteroides chinchillae</name>
    <dbReference type="NCBI Taxonomy" id="871327"/>
    <lineage>
        <taxon>Bacteria</taxon>
        <taxon>Pseudomonadati</taxon>
        <taxon>Bacteroidota</taxon>
        <taxon>Bacteroidia</taxon>
        <taxon>Bacteroidales</taxon>
        <taxon>Tannerellaceae</taxon>
        <taxon>Parabacteroides</taxon>
    </lineage>
</organism>
<dbReference type="RefSeq" id="WP_103984450.1">
    <property type="nucleotide sequence ID" value="NZ_FNVS01000027.1"/>
</dbReference>
<dbReference type="Pfam" id="PF14094">
    <property type="entry name" value="DUF4272"/>
    <property type="match status" value="1"/>
</dbReference>
<dbReference type="EMBL" id="FNVS01000027">
    <property type="protein sequence ID" value="SEG28159.1"/>
    <property type="molecule type" value="Genomic_DNA"/>
</dbReference>
<sequence>MEKRNITLYTVIGNQARIPEAIKKHFNPVAKEYDEKDKQLTLILQDDTEMTFFFNHSNTNPQFVSNHQTGMANYFAQAETKHEDIKKNIIYQIQYFNSITGITFEENEDQNRTNYIINTMFAIANEIKGFLLFPAMEIYNGTGELVFSIKGETELEKFSPIANADYLDTNRPEDTEADKARQRHFIEKLKEKGIPYASHLRSSITEAEAQIRMPEEILKRLASLFAVSVYSEVMLSEEGSRENALEYIDEVKKRYPISLSPAETAYIDNESPEKNECVQFVWRYECCTVLLWALGLDKLNYPDEICDVRGIASILWNHTLDSLQEKIRMRGKDEILDEADLILRYNWACVDARIHGKETPASLESGVVQERHYVFNWLTGANNQAEWDDIQPNT</sequence>
<evidence type="ECO:0008006" key="3">
    <source>
        <dbReference type="Google" id="ProtNLM"/>
    </source>
</evidence>
<dbReference type="Proteomes" id="UP000236725">
    <property type="component" value="Unassembled WGS sequence"/>
</dbReference>